<dbReference type="GO" id="GO:0000976">
    <property type="term" value="F:transcription cis-regulatory region binding"/>
    <property type="evidence" value="ECO:0007669"/>
    <property type="project" value="TreeGrafter"/>
</dbReference>
<name>A0A368DX25_9PROT</name>
<dbReference type="GO" id="GO:0006355">
    <property type="term" value="P:regulation of DNA-templated transcription"/>
    <property type="evidence" value="ECO:0007669"/>
    <property type="project" value="InterPro"/>
</dbReference>
<proteinExistence type="predicted"/>
<comment type="subcellular location">
    <subcellularLocation>
        <location evidence="1">Cytoplasm</location>
    </subcellularLocation>
</comment>
<feature type="domain" description="Response regulatory" evidence="15">
    <location>
        <begin position="4"/>
        <end position="120"/>
    </location>
</feature>
<keyword evidence="11" id="KW-0804">Transcription</keyword>
<dbReference type="Gene3D" id="6.10.250.690">
    <property type="match status" value="1"/>
</dbReference>
<dbReference type="InterPro" id="IPR001867">
    <property type="entry name" value="OmpR/PhoB-type_DNA-bd"/>
</dbReference>
<dbReference type="SMART" id="SM00862">
    <property type="entry name" value="Trans_reg_C"/>
    <property type="match status" value="1"/>
</dbReference>
<comment type="function">
    <text evidence="12">This protein is a positive regulator for the phosphate regulon. Transcription of this operon is positively regulated by PhoB and PhoR when phosphate is limited.</text>
</comment>
<gene>
    <name evidence="17" type="primary">phoB</name>
    <name evidence="17" type="ORF">DBW69_05315</name>
</gene>
<dbReference type="Pfam" id="PF00486">
    <property type="entry name" value="Trans_reg_C"/>
    <property type="match status" value="1"/>
</dbReference>
<keyword evidence="7" id="KW-0902">Two-component regulatory system</keyword>
<evidence type="ECO:0000313" key="18">
    <source>
        <dbReference type="Proteomes" id="UP000252132"/>
    </source>
</evidence>
<evidence type="ECO:0000256" key="2">
    <source>
        <dbReference type="ARBA" id="ARBA00013332"/>
    </source>
</evidence>
<keyword evidence="4" id="KW-0963">Cytoplasm</keyword>
<keyword evidence="3" id="KW-0813">Transport</keyword>
<dbReference type="InterPro" id="IPR039420">
    <property type="entry name" value="WalR-like"/>
</dbReference>
<reference evidence="17 18" key="1">
    <citation type="journal article" date="2018" name="Microbiome">
        <title>Fine metagenomic profile of the Mediterranean stratified and mixed water columns revealed by assembly and recruitment.</title>
        <authorList>
            <person name="Haro-Moreno J.M."/>
            <person name="Lopez-Perez M."/>
            <person name="De La Torre J.R."/>
            <person name="Picazo A."/>
            <person name="Camacho A."/>
            <person name="Rodriguez-Valera F."/>
        </authorList>
    </citation>
    <scope>NUCLEOTIDE SEQUENCE [LARGE SCALE GENOMIC DNA]</scope>
    <source>
        <strain evidence="17">MED-G55</strain>
    </source>
</reference>
<evidence type="ECO:0000256" key="6">
    <source>
        <dbReference type="ARBA" id="ARBA00022592"/>
    </source>
</evidence>
<dbReference type="EMBL" id="QOQF01000021">
    <property type="protein sequence ID" value="RCL76390.1"/>
    <property type="molecule type" value="Genomic_DNA"/>
</dbReference>
<dbReference type="Proteomes" id="UP000252132">
    <property type="component" value="Unassembled WGS sequence"/>
</dbReference>
<dbReference type="Pfam" id="PF00072">
    <property type="entry name" value="Response_reg"/>
    <property type="match status" value="1"/>
</dbReference>
<dbReference type="InterPro" id="IPR001789">
    <property type="entry name" value="Sig_transdc_resp-reg_receiver"/>
</dbReference>
<evidence type="ECO:0000256" key="5">
    <source>
        <dbReference type="ARBA" id="ARBA00022553"/>
    </source>
</evidence>
<dbReference type="FunFam" id="1.10.10.10:FF:000018">
    <property type="entry name" value="DNA-binding response regulator ResD"/>
    <property type="match status" value="1"/>
</dbReference>
<evidence type="ECO:0000256" key="10">
    <source>
        <dbReference type="ARBA" id="ARBA00023159"/>
    </source>
</evidence>
<dbReference type="InterPro" id="IPR011006">
    <property type="entry name" value="CheY-like_superfamily"/>
</dbReference>
<feature type="modified residue" description="4-aspartylphosphate" evidence="13">
    <location>
        <position position="53"/>
    </location>
</feature>
<dbReference type="GO" id="GO:0000156">
    <property type="term" value="F:phosphorelay response regulator activity"/>
    <property type="evidence" value="ECO:0007669"/>
    <property type="project" value="InterPro"/>
</dbReference>
<dbReference type="PANTHER" id="PTHR48111">
    <property type="entry name" value="REGULATOR OF RPOS"/>
    <property type="match status" value="1"/>
</dbReference>
<dbReference type="PROSITE" id="PS51755">
    <property type="entry name" value="OMPR_PHOB"/>
    <property type="match status" value="1"/>
</dbReference>
<evidence type="ECO:0000259" key="16">
    <source>
        <dbReference type="PROSITE" id="PS51755"/>
    </source>
</evidence>
<evidence type="ECO:0000256" key="8">
    <source>
        <dbReference type="ARBA" id="ARBA00023015"/>
    </source>
</evidence>
<evidence type="ECO:0000256" key="9">
    <source>
        <dbReference type="ARBA" id="ARBA00023125"/>
    </source>
</evidence>
<keyword evidence="8" id="KW-0805">Transcription regulation</keyword>
<dbReference type="GO" id="GO:0006817">
    <property type="term" value="P:phosphate ion transport"/>
    <property type="evidence" value="ECO:0007669"/>
    <property type="project" value="UniProtKB-KW"/>
</dbReference>
<dbReference type="PANTHER" id="PTHR48111:SF40">
    <property type="entry name" value="PHOSPHATE REGULON TRANSCRIPTIONAL REGULATORY PROTEIN PHOB"/>
    <property type="match status" value="1"/>
</dbReference>
<dbReference type="Gene3D" id="3.40.50.2300">
    <property type="match status" value="1"/>
</dbReference>
<feature type="domain" description="OmpR/PhoB-type" evidence="16">
    <location>
        <begin position="129"/>
        <end position="232"/>
    </location>
</feature>
<dbReference type="AlphaFoldDB" id="A0A368DX25"/>
<keyword evidence="9 14" id="KW-0238">DNA-binding</keyword>
<evidence type="ECO:0000256" key="7">
    <source>
        <dbReference type="ARBA" id="ARBA00023012"/>
    </source>
</evidence>
<evidence type="ECO:0000313" key="17">
    <source>
        <dbReference type="EMBL" id="RCL76390.1"/>
    </source>
</evidence>
<dbReference type="CDD" id="cd00383">
    <property type="entry name" value="trans_reg_C"/>
    <property type="match status" value="1"/>
</dbReference>
<protein>
    <recommendedName>
        <fullName evidence="2">Phosphate regulon transcriptional regulatory protein PhoB</fullName>
    </recommendedName>
</protein>
<keyword evidence="6" id="KW-0592">Phosphate transport</keyword>
<evidence type="ECO:0000256" key="11">
    <source>
        <dbReference type="ARBA" id="ARBA00023163"/>
    </source>
</evidence>
<dbReference type="GO" id="GO:0005829">
    <property type="term" value="C:cytosol"/>
    <property type="evidence" value="ECO:0007669"/>
    <property type="project" value="TreeGrafter"/>
</dbReference>
<evidence type="ECO:0000256" key="1">
    <source>
        <dbReference type="ARBA" id="ARBA00004496"/>
    </source>
</evidence>
<keyword evidence="10" id="KW-0010">Activator</keyword>
<dbReference type="SUPFAM" id="SSF46894">
    <property type="entry name" value="C-terminal effector domain of the bipartite response regulators"/>
    <property type="match status" value="1"/>
</dbReference>
<dbReference type="InterPro" id="IPR016032">
    <property type="entry name" value="Sig_transdc_resp-reg_C-effctor"/>
</dbReference>
<dbReference type="SMART" id="SM00448">
    <property type="entry name" value="REC"/>
    <property type="match status" value="1"/>
</dbReference>
<dbReference type="GO" id="GO:0032993">
    <property type="term" value="C:protein-DNA complex"/>
    <property type="evidence" value="ECO:0007669"/>
    <property type="project" value="TreeGrafter"/>
</dbReference>
<evidence type="ECO:0000256" key="13">
    <source>
        <dbReference type="PROSITE-ProRule" id="PRU00169"/>
    </source>
</evidence>
<evidence type="ECO:0000256" key="3">
    <source>
        <dbReference type="ARBA" id="ARBA00022448"/>
    </source>
</evidence>
<dbReference type="InterPro" id="IPR036388">
    <property type="entry name" value="WH-like_DNA-bd_sf"/>
</dbReference>
<evidence type="ECO:0000256" key="14">
    <source>
        <dbReference type="PROSITE-ProRule" id="PRU01091"/>
    </source>
</evidence>
<evidence type="ECO:0000256" key="4">
    <source>
        <dbReference type="ARBA" id="ARBA00022490"/>
    </source>
</evidence>
<organism evidence="17 18">
    <name type="scientific">PS1 clade bacterium</name>
    <dbReference type="NCBI Taxonomy" id="2175152"/>
    <lineage>
        <taxon>Bacteria</taxon>
        <taxon>Pseudomonadati</taxon>
        <taxon>Pseudomonadota</taxon>
        <taxon>Alphaproteobacteria</taxon>
        <taxon>PS1 clade</taxon>
    </lineage>
</organism>
<dbReference type="FunFam" id="3.40.50.2300:FF:000001">
    <property type="entry name" value="DNA-binding response regulator PhoB"/>
    <property type="match status" value="1"/>
</dbReference>
<dbReference type="PROSITE" id="PS50110">
    <property type="entry name" value="RESPONSE_REGULATORY"/>
    <property type="match status" value="1"/>
</dbReference>
<dbReference type="Gene3D" id="1.10.10.10">
    <property type="entry name" value="Winged helix-like DNA-binding domain superfamily/Winged helix DNA-binding domain"/>
    <property type="match status" value="1"/>
</dbReference>
<accession>A0A368DX25</accession>
<dbReference type="SUPFAM" id="SSF52172">
    <property type="entry name" value="CheY-like"/>
    <property type="match status" value="1"/>
</dbReference>
<sequence length="234" mass="26547">MSAKILIVDDEPAQQQLLRYNIEKAGYDILLADNGKDALIIIEEVKPDLIVLDWMIPEASGIDVCHELRSRPETRLLPILMVSARGEEGDRALGLDSGADDYITKPFSPRELVSRIKALLRRSRPTLLQDALEFQGLELNPETMRVTRNGDDIHLGAREFKLLSLLIERPERVFSRDQLLDLVWGHGVYVEERTVDVHMSRLRRALNKRSDGGPDRPDMIRTVRGAGYALTKKD</sequence>
<feature type="DNA-binding region" description="OmpR/PhoB-type" evidence="14">
    <location>
        <begin position="129"/>
        <end position="232"/>
    </location>
</feature>
<evidence type="ECO:0000256" key="12">
    <source>
        <dbReference type="ARBA" id="ARBA00024735"/>
    </source>
</evidence>
<keyword evidence="5 13" id="KW-0597">Phosphoprotein</keyword>
<comment type="caution">
    <text evidence="17">The sequence shown here is derived from an EMBL/GenBank/DDBJ whole genome shotgun (WGS) entry which is preliminary data.</text>
</comment>
<dbReference type="NCBIfam" id="TIGR02154">
    <property type="entry name" value="PhoB"/>
    <property type="match status" value="1"/>
</dbReference>
<evidence type="ECO:0000259" key="15">
    <source>
        <dbReference type="PROSITE" id="PS50110"/>
    </source>
</evidence>
<dbReference type="InterPro" id="IPR011879">
    <property type="entry name" value="Sig_transdc_resp-reg_PhoB"/>
</dbReference>